<reference evidence="2" key="1">
    <citation type="submission" date="2009-11" db="EMBL/GenBank/DDBJ databases">
        <authorList>
            <consortium name="US DOE Joint Genome Institute (JGI-PGF)"/>
            <person name="Ottilar R."/>
            <person name="Schmutz J."/>
            <person name="Salamov A."/>
            <person name="Cheng J.F."/>
            <person name="Lucas S."/>
            <person name="Pitluck S."/>
            <person name="Gundlach H."/>
            <person name="Guo Y."/>
            <person name="Haberer G."/>
            <person name="Nasrallah J."/>
            <person name="Mayer K.F.X."/>
            <person name="van de Peer Y."/>
            <person name="Weigel D."/>
            <person name="Grigoriev I.V."/>
        </authorList>
    </citation>
    <scope>NUCLEOTIDE SEQUENCE</scope>
    <source>
        <strain evidence="2">Nigerian</strain>
    </source>
</reference>
<evidence type="ECO:0000256" key="1">
    <source>
        <dbReference type="SAM" id="MobiDB-lite"/>
    </source>
</evidence>
<protein>
    <submittedName>
        <fullName evidence="2">Uncharacterized protein</fullName>
    </submittedName>
</protein>
<gene>
    <name evidence="2" type="ORF">XENTR_v900306941mg</name>
</gene>
<dbReference type="AlphaFoldDB" id="A0A1B8XWL1"/>
<feature type="region of interest" description="Disordered" evidence="1">
    <location>
        <begin position="26"/>
        <end position="48"/>
    </location>
</feature>
<dbReference type="EMBL" id="KV460999">
    <property type="protein sequence ID" value="OCA15046.1"/>
    <property type="molecule type" value="Genomic_DNA"/>
</dbReference>
<accession>A0A1B8XWL1</accession>
<sequence>TSIPKSYRAVVIHGFVEELVVTRIPSTSGSIGYGPPERPMKQDSGLFH</sequence>
<reference evidence="2" key="3">
    <citation type="submission" date="2016-05" db="EMBL/GenBank/DDBJ databases">
        <title>WGS assembly of Xenopus tropicalis.</title>
        <authorList>
            <person name="Sessions A."/>
            <person name="Jenkins J."/>
            <person name="Mitros T."/>
            <person name="Lyons J.T."/>
            <person name="Dichmann D.S."/>
            <person name="Robert J."/>
            <person name="Harland R.M."/>
            <person name="Rokhsar D.S."/>
        </authorList>
    </citation>
    <scope>NUCLEOTIDE SEQUENCE</scope>
    <source>
        <strain evidence="2">Nigerian</strain>
    </source>
</reference>
<evidence type="ECO:0000313" key="2">
    <source>
        <dbReference type="EMBL" id="OCA15046.1"/>
    </source>
</evidence>
<organism evidence="2">
    <name type="scientific">Xenopus tropicalis</name>
    <name type="common">Western clawed frog</name>
    <name type="synonym">Silurana tropicalis</name>
    <dbReference type="NCBI Taxonomy" id="8364"/>
    <lineage>
        <taxon>Eukaryota</taxon>
        <taxon>Metazoa</taxon>
        <taxon>Chordata</taxon>
        <taxon>Craniata</taxon>
        <taxon>Vertebrata</taxon>
        <taxon>Euteleostomi</taxon>
        <taxon>Amphibia</taxon>
        <taxon>Batrachia</taxon>
        <taxon>Anura</taxon>
        <taxon>Pipoidea</taxon>
        <taxon>Pipidae</taxon>
        <taxon>Xenopodinae</taxon>
        <taxon>Xenopus</taxon>
        <taxon>Silurana</taxon>
    </lineage>
</organism>
<proteinExistence type="predicted"/>
<reference evidence="2" key="2">
    <citation type="journal article" date="2010" name="Science">
        <title>The genome of the Western clawed frog Xenopus tropicalis.</title>
        <authorList>
            <person name="Hellsten U."/>
            <person name="Harland R.M."/>
            <person name="Gilchrist M.J."/>
            <person name="Hendrix D."/>
            <person name="Jurka J."/>
            <person name="Kapitonov V."/>
            <person name="Ovcharenko I."/>
            <person name="Putnam N.H."/>
            <person name="Shu S."/>
            <person name="Taher L."/>
            <person name="Blitz I.L."/>
            <person name="Blumberg B."/>
            <person name="Dichmann D.S."/>
            <person name="Dubchak I."/>
            <person name="Amaya E."/>
            <person name="Detter J.C."/>
            <person name="Fletcher R."/>
            <person name="Gerhard D.S."/>
            <person name="Goodstein D."/>
            <person name="Graves T."/>
            <person name="Grigoriev I.V."/>
            <person name="Grimwood J."/>
            <person name="Kawashima T."/>
            <person name="Lindquist E."/>
            <person name="Lucas S.M."/>
            <person name="Mead P.E."/>
            <person name="Mitros T."/>
            <person name="Ogino H."/>
            <person name="Ohta Y."/>
            <person name="Poliakov A.V."/>
            <person name="Pollet N."/>
            <person name="Robert J."/>
            <person name="Salamov A."/>
            <person name="Sater A.K."/>
            <person name="Schmutz J."/>
            <person name="Terry A."/>
            <person name="Vize P.D."/>
            <person name="Warren W.C."/>
            <person name="Wells D."/>
            <person name="Wills A."/>
            <person name="Wilson R.K."/>
            <person name="Zimmerman L.B."/>
            <person name="Zorn A.M."/>
            <person name="Grainger R."/>
            <person name="Grammer T."/>
            <person name="Khokha M.K."/>
            <person name="Richardson P.M."/>
            <person name="Rokhsar D.S."/>
        </authorList>
    </citation>
    <scope>NUCLEOTIDE SEQUENCE [LARGE SCALE GENOMIC DNA]</scope>
    <source>
        <strain evidence="2">Nigerian</strain>
    </source>
</reference>
<feature type="non-terminal residue" evidence="2">
    <location>
        <position position="1"/>
    </location>
</feature>
<name>A0A1B8XWL1_XENTR</name>